<evidence type="ECO:0008006" key="3">
    <source>
        <dbReference type="Google" id="ProtNLM"/>
    </source>
</evidence>
<evidence type="ECO:0000313" key="2">
    <source>
        <dbReference type="Proteomes" id="UP000237717"/>
    </source>
</evidence>
<evidence type="ECO:0000313" key="1">
    <source>
        <dbReference type="EMBL" id="AVH41821.1"/>
    </source>
</evidence>
<proteinExistence type="predicted"/>
<name>A0A2L2LBV8_AGRTU</name>
<protein>
    <recommendedName>
        <fullName evidence="3">DUF4054 domain-containing protein</fullName>
    </recommendedName>
</protein>
<dbReference type="Pfam" id="PF13262">
    <property type="entry name" value="DUF4054"/>
    <property type="match status" value="1"/>
</dbReference>
<reference evidence="1 2" key="1">
    <citation type="submission" date="2018-02" db="EMBL/GenBank/DDBJ databases">
        <title>Complete genome sequence of Agrobacterium tumefaciens 1D1609.</title>
        <authorList>
            <person name="Cho S.-T."/>
            <person name="Haryono M."/>
            <person name="Chang H.-H."/>
            <person name="Santos M.N."/>
            <person name="Lai E.-M."/>
            <person name="Kuo C.-H."/>
        </authorList>
    </citation>
    <scope>NUCLEOTIDE SEQUENCE [LARGE SCALE GENOMIC DNA]</scope>
    <source>
        <strain evidence="1 2">1D1609</strain>
    </source>
</reference>
<organism evidence="1 2">
    <name type="scientific">Agrobacterium tumefaciens</name>
    <dbReference type="NCBI Taxonomy" id="358"/>
    <lineage>
        <taxon>Bacteria</taxon>
        <taxon>Pseudomonadati</taxon>
        <taxon>Pseudomonadota</taxon>
        <taxon>Alphaproteobacteria</taxon>
        <taxon>Hyphomicrobiales</taxon>
        <taxon>Rhizobiaceae</taxon>
        <taxon>Rhizobium/Agrobacterium group</taxon>
        <taxon>Agrobacterium</taxon>
        <taxon>Agrobacterium tumefaciens complex</taxon>
    </lineage>
</organism>
<sequence length="129" mass="13900">MPYVQPTPASFKARYPEFVTVSDALIQLVLQEAFDEVGDTWLERDRARAQMLLTAHKLTMEGEPGRSVSGQGSAGTGAVRRRKVGDVEVEFATPGSGVGGFAATGYTATVYGQEYLALLKKNFPSPMVV</sequence>
<dbReference type="RefSeq" id="WP_104679435.1">
    <property type="nucleotide sequence ID" value="NZ_CP026924.1"/>
</dbReference>
<dbReference type="Proteomes" id="UP000237717">
    <property type="component" value="Chromosome I"/>
</dbReference>
<dbReference type="EMBL" id="CP026924">
    <property type="protein sequence ID" value="AVH41821.1"/>
    <property type="molecule type" value="Genomic_DNA"/>
</dbReference>
<dbReference type="InterPro" id="IPR025127">
    <property type="entry name" value="DUF4054"/>
</dbReference>
<dbReference type="AlphaFoldDB" id="A0A2L2LBV8"/>
<accession>A0A2L2LBV8</accession>
<gene>
    <name evidence="1" type="ORF">At1D1609_17670</name>
</gene>